<sequence length="199" mass="20922">MASWRELGGPARGIGTAIGRAVAAAGDRDREVYEAEAAELVALPPEYAGLVLGALVRMLLEEQHPDGLDSDDIQAVLARCYRGAAGWLPVDRLDAATLVAALASALGIHEPGVTYREVMGPPAGTRAGDDWPGDDRAGGHVYGGGATETVPVRVPTAAEYAWHAPLLIADLLTAGGRRLDRYLDVAFTEIARAETMELP</sequence>
<dbReference type="RefSeq" id="WP_345638308.1">
    <property type="nucleotide sequence ID" value="NZ_BAABJQ010000041.1"/>
</dbReference>
<name>A0ABP9SRL9_9ACTN</name>
<gene>
    <name evidence="1" type="ORF">GCM10023322_77390</name>
</gene>
<accession>A0ABP9SRL9</accession>
<keyword evidence="2" id="KW-1185">Reference proteome</keyword>
<dbReference type="Proteomes" id="UP001501570">
    <property type="component" value="Unassembled WGS sequence"/>
</dbReference>
<protein>
    <submittedName>
        <fullName evidence="1">Uncharacterized protein</fullName>
    </submittedName>
</protein>
<reference evidence="2" key="1">
    <citation type="journal article" date="2019" name="Int. J. Syst. Evol. Microbiol.">
        <title>The Global Catalogue of Microorganisms (GCM) 10K type strain sequencing project: providing services to taxonomists for standard genome sequencing and annotation.</title>
        <authorList>
            <consortium name="The Broad Institute Genomics Platform"/>
            <consortium name="The Broad Institute Genome Sequencing Center for Infectious Disease"/>
            <person name="Wu L."/>
            <person name="Ma J."/>
        </authorList>
    </citation>
    <scope>NUCLEOTIDE SEQUENCE [LARGE SCALE GENOMIC DNA]</scope>
    <source>
        <strain evidence="2">JCM 18304</strain>
    </source>
</reference>
<proteinExistence type="predicted"/>
<comment type="caution">
    <text evidence="1">The sequence shown here is derived from an EMBL/GenBank/DDBJ whole genome shotgun (WGS) entry which is preliminary data.</text>
</comment>
<evidence type="ECO:0000313" key="1">
    <source>
        <dbReference type="EMBL" id="GAA5200148.1"/>
    </source>
</evidence>
<organism evidence="1 2">
    <name type="scientific">Rugosimonospora acidiphila</name>
    <dbReference type="NCBI Taxonomy" id="556531"/>
    <lineage>
        <taxon>Bacteria</taxon>
        <taxon>Bacillati</taxon>
        <taxon>Actinomycetota</taxon>
        <taxon>Actinomycetes</taxon>
        <taxon>Micromonosporales</taxon>
        <taxon>Micromonosporaceae</taxon>
        <taxon>Rugosimonospora</taxon>
    </lineage>
</organism>
<evidence type="ECO:0000313" key="2">
    <source>
        <dbReference type="Proteomes" id="UP001501570"/>
    </source>
</evidence>
<dbReference type="EMBL" id="BAABJQ010000041">
    <property type="protein sequence ID" value="GAA5200148.1"/>
    <property type="molecule type" value="Genomic_DNA"/>
</dbReference>